<dbReference type="Gene3D" id="3.40.50.720">
    <property type="entry name" value="NAD(P)-binding Rossmann-like Domain"/>
    <property type="match status" value="1"/>
</dbReference>
<keyword evidence="3" id="KW-0378">Hydrolase</keyword>
<dbReference type="Pfam" id="PF21252">
    <property type="entry name" value="Glyco_hydro_109_C"/>
    <property type="match status" value="1"/>
</dbReference>
<organism evidence="8 9">
    <name type="scientific">Paenibacillus mendelii</name>
    <dbReference type="NCBI Taxonomy" id="206163"/>
    <lineage>
        <taxon>Bacteria</taxon>
        <taxon>Bacillati</taxon>
        <taxon>Bacillota</taxon>
        <taxon>Bacilli</taxon>
        <taxon>Bacillales</taxon>
        <taxon>Paenibacillaceae</taxon>
        <taxon>Paenibacillus</taxon>
    </lineage>
</organism>
<keyword evidence="5" id="KW-0326">Glycosidase</keyword>
<evidence type="ECO:0000259" key="7">
    <source>
        <dbReference type="Pfam" id="PF21252"/>
    </source>
</evidence>
<dbReference type="Proteomes" id="UP001589818">
    <property type="component" value="Unassembled WGS sequence"/>
</dbReference>
<name>A0ABV6JIM7_9BACL</name>
<feature type="domain" description="Glycosyl hydrolase 109 C-terminal" evidence="7">
    <location>
        <begin position="135"/>
        <end position="300"/>
    </location>
</feature>
<dbReference type="PANTHER" id="PTHR43818">
    <property type="entry name" value="BCDNA.GH03377"/>
    <property type="match status" value="1"/>
</dbReference>
<evidence type="ECO:0000256" key="4">
    <source>
        <dbReference type="ARBA" id="ARBA00023027"/>
    </source>
</evidence>
<evidence type="ECO:0000256" key="5">
    <source>
        <dbReference type="ARBA" id="ARBA00023295"/>
    </source>
</evidence>
<reference evidence="8 9" key="1">
    <citation type="submission" date="2024-09" db="EMBL/GenBank/DDBJ databases">
        <authorList>
            <person name="Sun Q."/>
            <person name="Mori K."/>
        </authorList>
    </citation>
    <scope>NUCLEOTIDE SEQUENCE [LARGE SCALE GENOMIC DNA]</scope>
    <source>
        <strain evidence="8 9">CCM 4839</strain>
    </source>
</reference>
<evidence type="ECO:0000313" key="9">
    <source>
        <dbReference type="Proteomes" id="UP001589818"/>
    </source>
</evidence>
<evidence type="ECO:0000256" key="3">
    <source>
        <dbReference type="ARBA" id="ARBA00022801"/>
    </source>
</evidence>
<dbReference type="Gene3D" id="3.30.360.10">
    <property type="entry name" value="Dihydrodipicolinate Reductase, domain 2"/>
    <property type="match status" value="1"/>
</dbReference>
<evidence type="ECO:0000256" key="1">
    <source>
        <dbReference type="ARBA" id="ARBA00001911"/>
    </source>
</evidence>
<dbReference type="RefSeq" id="WP_256554995.1">
    <property type="nucleotide sequence ID" value="NZ_JANHOF010000001.1"/>
</dbReference>
<keyword evidence="4" id="KW-0520">NAD</keyword>
<comment type="caution">
    <text evidence="8">The sequence shown here is derived from an EMBL/GenBank/DDBJ whole genome shotgun (WGS) entry which is preliminary data.</text>
</comment>
<dbReference type="InterPro" id="IPR049303">
    <property type="entry name" value="Glyco_hydro_109_C"/>
</dbReference>
<protein>
    <submittedName>
        <fullName evidence="8">Gfo/Idh/MocA family protein</fullName>
    </submittedName>
</protein>
<feature type="domain" description="Gfo/Idh/MocA-like oxidoreductase N-terminal" evidence="6">
    <location>
        <begin position="8"/>
        <end position="124"/>
    </location>
</feature>
<gene>
    <name evidence="8" type="ORF">ACFFJ8_24000</name>
</gene>
<dbReference type="InterPro" id="IPR036291">
    <property type="entry name" value="NAD(P)-bd_dom_sf"/>
</dbReference>
<dbReference type="SUPFAM" id="SSF51735">
    <property type="entry name" value="NAD(P)-binding Rossmann-fold domains"/>
    <property type="match status" value="1"/>
</dbReference>
<dbReference type="InterPro" id="IPR000683">
    <property type="entry name" value="Gfo/Idh/MocA-like_OxRdtase_N"/>
</dbReference>
<accession>A0ABV6JIM7</accession>
<sequence>MTTSKSVRLAVIGGNRGSMYTKSIEFLEGKIELAAICDLNDEVLKRWKDKYPEIKTVHDFNHVLEDDSIDAVFLATPMMLHAQQAVQAMKAGKHVLCEVAAAHTLEDCWELVETAEQTGKIYMMTENFCYFRQNMMIKNMTDQQVFGDLTHAECGYIHDLRSATHTADGSLTWRGQMLKDYNGNNYPTHSLGPVAQWLGIHRGDAFDYMTTFVSKPSSQSGYFGEIFGTEHPGAKPEYWKQGDSSLTLIRTKQGAVIYLRNDFSSARPFNYAHYGLQGTKGAFLSARSSAENPLVWLDDRSPEKSYTGLVEWTSLWDYASEFEHPSWKKDKEKAEEAGFNGDYFVIEEFASAILEDRRPEIDVYDSVAMSCVFPLSVQSVEAHGKPVAFPDFTKNRSSYRYR</sequence>
<evidence type="ECO:0000313" key="8">
    <source>
        <dbReference type="EMBL" id="MFC0394408.1"/>
    </source>
</evidence>
<dbReference type="PANTHER" id="PTHR43818:SF1">
    <property type="entry name" value="GLYCOSYL HYDROLASE FAMILY 109 PROTEIN"/>
    <property type="match status" value="1"/>
</dbReference>
<keyword evidence="9" id="KW-1185">Reference proteome</keyword>
<dbReference type="InterPro" id="IPR050463">
    <property type="entry name" value="Gfo/Idh/MocA_oxidrdct_glycsds"/>
</dbReference>
<evidence type="ECO:0000256" key="2">
    <source>
        <dbReference type="ARBA" id="ARBA00009329"/>
    </source>
</evidence>
<proteinExistence type="inferred from homology"/>
<dbReference type="Pfam" id="PF01408">
    <property type="entry name" value="GFO_IDH_MocA"/>
    <property type="match status" value="1"/>
</dbReference>
<dbReference type="EMBL" id="JBHLVF010000041">
    <property type="protein sequence ID" value="MFC0394408.1"/>
    <property type="molecule type" value="Genomic_DNA"/>
</dbReference>
<comment type="similarity">
    <text evidence="2">Belongs to the Gfo/Idh/MocA family. Glycosyl hydrolase 109 subfamily.</text>
</comment>
<evidence type="ECO:0000259" key="6">
    <source>
        <dbReference type="Pfam" id="PF01408"/>
    </source>
</evidence>
<comment type="cofactor">
    <cofactor evidence="1">
        <name>NAD(+)</name>
        <dbReference type="ChEBI" id="CHEBI:57540"/>
    </cofactor>
</comment>